<dbReference type="Proteomes" id="UP000499080">
    <property type="component" value="Unassembled WGS sequence"/>
</dbReference>
<evidence type="ECO:0000256" key="1">
    <source>
        <dbReference type="ARBA" id="ARBA00004906"/>
    </source>
</evidence>
<dbReference type="InterPro" id="IPR011705">
    <property type="entry name" value="BACK"/>
</dbReference>
<keyword evidence="3" id="KW-0880">Kelch repeat</keyword>
<dbReference type="InterPro" id="IPR015915">
    <property type="entry name" value="Kelch-typ_b-propeller"/>
</dbReference>
<name>A0A4Y2PEC6_ARAVE</name>
<comment type="function">
    <text evidence="7">Probable substrate-specific adapter of an E3 ubiquitin-protein ligase complex which mediates the ubiquitination and subsequent proteasomal degradation of target proteins. May have a role in synapse differentiation and growth.</text>
</comment>
<dbReference type="InterPro" id="IPR011333">
    <property type="entry name" value="SKP1/BTB/POZ_sf"/>
</dbReference>
<evidence type="ECO:0000256" key="7">
    <source>
        <dbReference type="ARBA" id="ARBA00043912"/>
    </source>
</evidence>
<dbReference type="SUPFAM" id="SSF54695">
    <property type="entry name" value="POZ domain"/>
    <property type="match status" value="1"/>
</dbReference>
<dbReference type="EMBL" id="BGPR01011064">
    <property type="protein sequence ID" value="GBN49399.1"/>
    <property type="molecule type" value="Genomic_DNA"/>
</dbReference>
<dbReference type="SMART" id="SM00225">
    <property type="entry name" value="BTB"/>
    <property type="match status" value="1"/>
</dbReference>
<protein>
    <recommendedName>
        <fullName evidence="2">Kelch-like protein diablo</fullName>
    </recommendedName>
</protein>
<dbReference type="GO" id="GO:0016567">
    <property type="term" value="P:protein ubiquitination"/>
    <property type="evidence" value="ECO:0007669"/>
    <property type="project" value="UniProtKB-UniPathway"/>
</dbReference>
<dbReference type="PANTHER" id="PTHR24412:SF489">
    <property type="entry name" value="RING FINGER DOMAIN AND KELCH REPEAT-CONTAINING PROTEIN DDB_G0271372"/>
    <property type="match status" value="1"/>
</dbReference>
<keyword evidence="6" id="KW-0009">Actin-binding</keyword>
<dbReference type="Gene3D" id="1.25.40.420">
    <property type="match status" value="1"/>
</dbReference>
<gene>
    <name evidence="10" type="primary">Klhl10_0</name>
    <name evidence="10" type="ORF">AVEN_216169_1</name>
</gene>
<proteinExistence type="predicted"/>
<evidence type="ECO:0000256" key="5">
    <source>
        <dbReference type="ARBA" id="ARBA00022786"/>
    </source>
</evidence>
<dbReference type="Gene3D" id="3.30.710.10">
    <property type="entry name" value="Potassium Channel Kv1.1, Chain A"/>
    <property type="match status" value="1"/>
</dbReference>
<organism evidence="10 11">
    <name type="scientific">Araneus ventricosus</name>
    <name type="common">Orbweaver spider</name>
    <name type="synonym">Epeira ventricosa</name>
    <dbReference type="NCBI Taxonomy" id="182803"/>
    <lineage>
        <taxon>Eukaryota</taxon>
        <taxon>Metazoa</taxon>
        <taxon>Ecdysozoa</taxon>
        <taxon>Arthropoda</taxon>
        <taxon>Chelicerata</taxon>
        <taxon>Arachnida</taxon>
        <taxon>Araneae</taxon>
        <taxon>Araneomorphae</taxon>
        <taxon>Entelegynae</taxon>
        <taxon>Araneoidea</taxon>
        <taxon>Araneidae</taxon>
        <taxon>Araneus</taxon>
    </lineage>
</organism>
<dbReference type="AlphaFoldDB" id="A0A4Y2PEC6"/>
<reference evidence="10 11" key="1">
    <citation type="journal article" date="2019" name="Sci. Rep.">
        <title>Orb-weaving spider Araneus ventricosus genome elucidates the spidroin gene catalogue.</title>
        <authorList>
            <person name="Kono N."/>
            <person name="Nakamura H."/>
            <person name="Ohtoshi R."/>
            <person name="Moran D.A.P."/>
            <person name="Shinohara A."/>
            <person name="Yoshida Y."/>
            <person name="Fujiwara M."/>
            <person name="Mori M."/>
            <person name="Tomita M."/>
            <person name="Arakawa K."/>
        </authorList>
    </citation>
    <scope>NUCLEOTIDE SEQUENCE [LARGE SCALE GENOMIC DNA]</scope>
</reference>
<dbReference type="InterPro" id="IPR006652">
    <property type="entry name" value="Kelch_1"/>
</dbReference>
<dbReference type="InterPro" id="IPR017096">
    <property type="entry name" value="BTB-kelch_protein"/>
</dbReference>
<dbReference type="InterPro" id="IPR000210">
    <property type="entry name" value="BTB/POZ_dom"/>
</dbReference>
<dbReference type="GO" id="GO:0003779">
    <property type="term" value="F:actin binding"/>
    <property type="evidence" value="ECO:0007669"/>
    <property type="project" value="UniProtKB-KW"/>
</dbReference>
<dbReference type="PIRSF" id="PIRSF037037">
    <property type="entry name" value="Kelch-like_protein_gigaxonin"/>
    <property type="match status" value="1"/>
</dbReference>
<dbReference type="SMART" id="SM00875">
    <property type="entry name" value="BACK"/>
    <property type="match status" value="1"/>
</dbReference>
<feature type="region of interest" description="Disordered" evidence="8">
    <location>
        <begin position="1"/>
        <end position="28"/>
    </location>
</feature>
<dbReference type="Pfam" id="PF01344">
    <property type="entry name" value="Kelch_1"/>
    <property type="match status" value="2"/>
</dbReference>
<keyword evidence="11" id="KW-1185">Reference proteome</keyword>
<evidence type="ECO:0000313" key="11">
    <source>
        <dbReference type="Proteomes" id="UP000499080"/>
    </source>
</evidence>
<dbReference type="SUPFAM" id="SSF117281">
    <property type="entry name" value="Kelch motif"/>
    <property type="match status" value="1"/>
</dbReference>
<accession>A0A4Y2PEC6</accession>
<evidence type="ECO:0000313" key="10">
    <source>
        <dbReference type="EMBL" id="GBN49399.1"/>
    </source>
</evidence>
<comment type="pathway">
    <text evidence="1">Protein modification; protein ubiquitination.</text>
</comment>
<dbReference type="SMART" id="SM00612">
    <property type="entry name" value="Kelch"/>
    <property type="match status" value="2"/>
</dbReference>
<dbReference type="Gene3D" id="2.120.10.80">
    <property type="entry name" value="Kelch-type beta propeller"/>
    <property type="match status" value="1"/>
</dbReference>
<evidence type="ECO:0000256" key="4">
    <source>
        <dbReference type="ARBA" id="ARBA00022737"/>
    </source>
</evidence>
<evidence type="ECO:0000256" key="8">
    <source>
        <dbReference type="SAM" id="MobiDB-lite"/>
    </source>
</evidence>
<evidence type="ECO:0000256" key="2">
    <source>
        <dbReference type="ARBA" id="ARBA00013699"/>
    </source>
</evidence>
<comment type="caution">
    <text evidence="10">The sequence shown here is derived from an EMBL/GenBank/DDBJ whole genome shotgun (WGS) entry which is preliminary data.</text>
</comment>
<evidence type="ECO:0000256" key="3">
    <source>
        <dbReference type="ARBA" id="ARBA00022441"/>
    </source>
</evidence>
<keyword evidence="4" id="KW-0677">Repeat</keyword>
<dbReference type="UniPathway" id="UPA00143"/>
<dbReference type="Pfam" id="PF07707">
    <property type="entry name" value="BACK"/>
    <property type="match status" value="1"/>
</dbReference>
<evidence type="ECO:0000259" key="9">
    <source>
        <dbReference type="PROSITE" id="PS50097"/>
    </source>
</evidence>
<dbReference type="PANTHER" id="PTHR24412">
    <property type="entry name" value="KELCH PROTEIN"/>
    <property type="match status" value="1"/>
</dbReference>
<sequence>MGGFLQSKTENRTRIHGQKRKFDDDSSDSYKELDSSIEGVLRTKDGGKFQINRNLLARQCPFFKALFGGNFGDGTDVLLRGIDSETLESILVYLYTGTIQLNEENATDILVASDYLLIDPLLQKSRSFVLKEMTTTNCVPLFLTVWRIEGLSILNNCHRFIVIHFEEFVSESEEIGCLPLAALKNFLKEKSLNISSERTVWNAIVKWIKFDLSDRLKFVPELLRYISLEDLDNPLMNDIISHNMIQENNFCQDLIFSELQQTEQLQNFRQILISKSNMTASRIPTNSHLIIYNCIEHSSFEKNIYITWDGEIDYWLKLGRVHFFPDYIFQLDRYVYMFDTTINISLAFDIFHKKCLPMTPIYQSRCYYSVVSVKGFIYIMGGRYNHLYNIEDIERFDPRTGKWKLVSRMVPMSLSNAVALNGYIYAIGYNRDVTNPKMMIQVYDPASDRWSSVSAPRLFKPEITAFAFGGQLYIIAGKTFGCVSRSIEKYDPVKDVWIPMPDLPFAYRTPRAVVLNDVLIVYEEHIVYRSCGKKTPPVYWVPENRTWNTIQDSSPLQMIRLFKICTITESNVIKFFAKQNRKQSKSWVKSPLA</sequence>
<dbReference type="OrthoDB" id="6413564at2759"/>
<evidence type="ECO:0000256" key="6">
    <source>
        <dbReference type="ARBA" id="ARBA00023203"/>
    </source>
</evidence>
<dbReference type="Pfam" id="PF00651">
    <property type="entry name" value="BTB"/>
    <property type="match status" value="1"/>
</dbReference>
<keyword evidence="5" id="KW-0833">Ubl conjugation pathway</keyword>
<dbReference type="PROSITE" id="PS50097">
    <property type="entry name" value="BTB"/>
    <property type="match status" value="1"/>
</dbReference>
<feature type="domain" description="BTB" evidence="9">
    <location>
        <begin position="37"/>
        <end position="103"/>
    </location>
</feature>